<reference evidence="1" key="1">
    <citation type="submission" date="2018-07" db="EMBL/GenBank/DDBJ databases">
        <authorList>
            <person name="Quirk P.G."/>
            <person name="Krulwich T.A."/>
        </authorList>
    </citation>
    <scope>NUCLEOTIDE SEQUENCE</scope>
</reference>
<reference evidence="1" key="2">
    <citation type="journal article" date="2019" name="Mol. Phylogenet. Evol.">
        <title>Reassessment of the classification of bryopsidales (chlorophyta) based on chloroplast phylogenomic analyses.</title>
        <authorList>
            <person name="Cremen M.C."/>
            <person name="Leliaert F."/>
            <person name="West J."/>
            <person name="Lam D.W."/>
            <person name="Shimada S."/>
            <person name="Lopez-Bautista J.M."/>
            <person name="Verbruggen H."/>
        </authorList>
    </citation>
    <scope>NUCLEOTIDE SEQUENCE</scope>
</reference>
<geneLocation type="chloroplast" evidence="1"/>
<dbReference type="EMBL" id="MH591087">
    <property type="protein sequence ID" value="AYC64013.1"/>
    <property type="molecule type" value="Genomic_DNA"/>
</dbReference>
<gene>
    <name evidence="1" type="primary">orf211</name>
</gene>
<evidence type="ECO:0000313" key="1">
    <source>
        <dbReference type="EMBL" id="AYC64013.1"/>
    </source>
</evidence>
<organism evidence="1">
    <name type="scientific">Halimeda micronesica</name>
    <dbReference type="NCBI Taxonomy" id="170426"/>
    <lineage>
        <taxon>Eukaryota</taxon>
        <taxon>Viridiplantae</taxon>
        <taxon>Chlorophyta</taxon>
        <taxon>core chlorophytes</taxon>
        <taxon>Ulvophyceae</taxon>
        <taxon>TCBD clade</taxon>
        <taxon>Bryopsidales</taxon>
        <taxon>Halimedineae</taxon>
        <taxon>Halimedaceae</taxon>
        <taxon>Halimedeae</taxon>
        <taxon>Halimeda</taxon>
    </lineage>
</organism>
<sequence>MSKLKNQSINLKASFFVETRFLSYVKQGSPGAKKKSSFSLVFQALETGFLSKIKDNNLAIEQTILGDFFINQILEQRILQYHPPDTYYDRLEFRIASETKQIQQTIQYEFPILRGQGVLNENKILGNYSCRFRSDSQKGLLNLRIKNMVSNPKRDYFINFLLLNSLKFSTENAGFADDEKIIYFQLVGLTLNNTFENMYDDFDEIIEKISI</sequence>
<protein>
    <submittedName>
        <fullName evidence="1">Uncharacterized protein</fullName>
    </submittedName>
</protein>
<keyword evidence="1" id="KW-0934">Plastid</keyword>
<accession>A0A386AXB8</accession>
<keyword evidence="1" id="KW-0150">Chloroplast</keyword>
<name>A0A386AXB8_9CHLO</name>
<proteinExistence type="predicted"/>
<dbReference type="AlphaFoldDB" id="A0A386AXB8"/>